<evidence type="ECO:0000256" key="1">
    <source>
        <dbReference type="SAM" id="MobiDB-lite"/>
    </source>
</evidence>
<gene>
    <name evidence="2" type="ORF">GNZ13_35585</name>
</gene>
<proteinExistence type="predicted"/>
<sequence>MKRNANPSGFTERIASASGSDVERVETRALAEREKHLALKCMDVRSAPLSWL</sequence>
<dbReference type="EMBL" id="WOEZ01000198">
    <property type="protein sequence ID" value="NPT59735.1"/>
    <property type="molecule type" value="Genomic_DNA"/>
</dbReference>
<comment type="caution">
    <text evidence="2">The sequence shown here is derived from an EMBL/GenBank/DDBJ whole genome shotgun (WGS) entry which is preliminary data.</text>
</comment>
<feature type="region of interest" description="Disordered" evidence="1">
    <location>
        <begin position="1"/>
        <end position="24"/>
    </location>
</feature>
<dbReference type="Proteomes" id="UP000655523">
    <property type="component" value="Unassembled WGS sequence"/>
</dbReference>
<evidence type="ECO:0000313" key="2">
    <source>
        <dbReference type="EMBL" id="NPT59735.1"/>
    </source>
</evidence>
<name>A0A972NY68_9BURK</name>
<keyword evidence="3" id="KW-1185">Reference proteome</keyword>
<accession>A0A972NY68</accession>
<reference evidence="2 3" key="1">
    <citation type="submission" date="2019-11" db="EMBL/GenBank/DDBJ databases">
        <title>Metabolism of dissolved organic matter in forest soils.</title>
        <authorList>
            <person name="Cyle K.T."/>
            <person name="Wilhelm R.C."/>
            <person name="Martinez C.E."/>
        </authorList>
    </citation>
    <scope>NUCLEOTIDE SEQUENCE [LARGE SCALE GENOMIC DNA]</scope>
    <source>
        <strain evidence="2 3">5N</strain>
    </source>
</reference>
<protein>
    <submittedName>
        <fullName evidence="2">Uncharacterized protein</fullName>
    </submittedName>
</protein>
<dbReference type="AlphaFoldDB" id="A0A972NY68"/>
<evidence type="ECO:0000313" key="3">
    <source>
        <dbReference type="Proteomes" id="UP000655523"/>
    </source>
</evidence>
<organism evidence="2 3">
    <name type="scientific">Paraburkholderia elongata</name>
    <dbReference type="NCBI Taxonomy" id="2675747"/>
    <lineage>
        <taxon>Bacteria</taxon>
        <taxon>Pseudomonadati</taxon>
        <taxon>Pseudomonadota</taxon>
        <taxon>Betaproteobacteria</taxon>
        <taxon>Burkholderiales</taxon>
        <taxon>Burkholderiaceae</taxon>
        <taxon>Paraburkholderia</taxon>
    </lineage>
</organism>
<dbReference type="RefSeq" id="WP_172173368.1">
    <property type="nucleotide sequence ID" value="NZ_WOEZ01000198.1"/>
</dbReference>